<keyword evidence="4" id="KW-0804">Transcription</keyword>
<dbReference type="PANTHER" id="PTHR30385:SF4">
    <property type="entry name" value="RNA POLYMERASE SIGMA-E FACTOR"/>
    <property type="match status" value="1"/>
</dbReference>
<dbReference type="CDD" id="cd06171">
    <property type="entry name" value="Sigma70_r4"/>
    <property type="match status" value="1"/>
</dbReference>
<dbReference type="Gene3D" id="1.20.120.1810">
    <property type="match status" value="1"/>
</dbReference>
<gene>
    <name evidence="6" type="ORF">LKE05_00425</name>
</gene>
<accession>A0AAE3DWB1</accession>
<dbReference type="PANTHER" id="PTHR30385">
    <property type="entry name" value="SIGMA FACTOR F FLAGELLAR"/>
    <property type="match status" value="1"/>
</dbReference>
<proteinExistence type="predicted"/>
<evidence type="ECO:0000313" key="7">
    <source>
        <dbReference type="Proteomes" id="UP001198242"/>
    </source>
</evidence>
<name>A0AAE3DWB1_9FIRM</name>
<evidence type="ECO:0000256" key="2">
    <source>
        <dbReference type="ARBA" id="ARBA00023082"/>
    </source>
</evidence>
<evidence type="ECO:0000256" key="3">
    <source>
        <dbReference type="ARBA" id="ARBA00023125"/>
    </source>
</evidence>
<evidence type="ECO:0000313" key="6">
    <source>
        <dbReference type="EMBL" id="MCC2209269.1"/>
    </source>
</evidence>
<sequence length="245" mass="29125">MAVVKPEIKTTEYEMFSRYRETGDIALRDEIVSSYIYIAEILSRKFINRGVEYDDIFQVACMGILYAVERFDPDKGVKFATYATPTVMGEIRKYFRDKGNFIRIPRRLYEIFYKAEKIKRVSSEISQEEIARILNIPEKLLENVYEVGDTSFIKSLEYEAYADGELNFSNLIGIEDSNFLMIEDKDFIKYCMSRLSADERKFIEYRYYDEKSQKEISEIMGISQMQVSRMEKRTLKKLRNLYFRD</sequence>
<dbReference type="InterPro" id="IPR013325">
    <property type="entry name" value="RNA_pol_sigma_r2"/>
</dbReference>
<dbReference type="RefSeq" id="WP_022229684.1">
    <property type="nucleotide sequence ID" value="NZ_JAJEQM010000001.1"/>
</dbReference>
<organism evidence="6 7">
    <name type="scientific">Hominilimicola fabiformis</name>
    <dbReference type="NCBI Taxonomy" id="2885356"/>
    <lineage>
        <taxon>Bacteria</taxon>
        <taxon>Bacillati</taxon>
        <taxon>Bacillota</taxon>
        <taxon>Clostridia</taxon>
        <taxon>Eubacteriales</taxon>
        <taxon>Oscillospiraceae</taxon>
        <taxon>Hominilimicola</taxon>
    </lineage>
</organism>
<evidence type="ECO:0000256" key="4">
    <source>
        <dbReference type="ARBA" id="ARBA00023163"/>
    </source>
</evidence>
<dbReference type="Gene3D" id="1.20.140.160">
    <property type="match status" value="1"/>
</dbReference>
<evidence type="ECO:0000259" key="5">
    <source>
        <dbReference type="PROSITE" id="PS00716"/>
    </source>
</evidence>
<keyword evidence="2" id="KW-0731">Sigma factor</keyword>
<dbReference type="GO" id="GO:0016987">
    <property type="term" value="F:sigma factor activity"/>
    <property type="evidence" value="ECO:0007669"/>
    <property type="project" value="UniProtKB-KW"/>
</dbReference>
<dbReference type="InterPro" id="IPR013324">
    <property type="entry name" value="RNA_pol_sigma_r3/r4-like"/>
</dbReference>
<dbReference type="Pfam" id="PF04542">
    <property type="entry name" value="Sigma70_r2"/>
    <property type="match status" value="1"/>
</dbReference>
<keyword evidence="1" id="KW-0805">Transcription regulation</keyword>
<dbReference type="GO" id="GO:0003677">
    <property type="term" value="F:DNA binding"/>
    <property type="evidence" value="ECO:0007669"/>
    <property type="project" value="UniProtKB-KW"/>
</dbReference>
<dbReference type="InterPro" id="IPR007627">
    <property type="entry name" value="RNA_pol_sigma70_r2"/>
</dbReference>
<dbReference type="Proteomes" id="UP001198242">
    <property type="component" value="Unassembled WGS sequence"/>
</dbReference>
<comment type="caution">
    <text evidence="6">The sequence shown here is derived from an EMBL/GenBank/DDBJ whole genome shotgun (WGS) entry which is preliminary data.</text>
</comment>
<dbReference type="PROSITE" id="PS00716">
    <property type="entry name" value="SIGMA70_2"/>
    <property type="match status" value="1"/>
</dbReference>
<dbReference type="SUPFAM" id="SSF88946">
    <property type="entry name" value="Sigma2 domain of RNA polymerase sigma factors"/>
    <property type="match status" value="1"/>
</dbReference>
<dbReference type="InterPro" id="IPR000943">
    <property type="entry name" value="RNA_pol_sigma70"/>
</dbReference>
<keyword evidence="7" id="KW-1185">Reference proteome</keyword>
<reference evidence="6 7" key="1">
    <citation type="submission" date="2021-10" db="EMBL/GenBank/DDBJ databases">
        <title>Anaerobic single-cell dispensing facilitates the cultivation of human gut bacteria.</title>
        <authorList>
            <person name="Afrizal A."/>
        </authorList>
    </citation>
    <scope>NUCLEOTIDE SEQUENCE [LARGE SCALE GENOMIC DNA]</scope>
    <source>
        <strain evidence="6 7">CLA-AA-H232</strain>
    </source>
</reference>
<dbReference type="SUPFAM" id="SSF88659">
    <property type="entry name" value="Sigma3 and sigma4 domains of RNA polymerase sigma factors"/>
    <property type="match status" value="1"/>
</dbReference>
<keyword evidence="3" id="KW-0238">DNA-binding</keyword>
<protein>
    <submittedName>
        <fullName evidence="6">Sigma-70 family RNA polymerase sigma factor</fullName>
    </submittedName>
</protein>
<feature type="domain" description="RNA polymerase sigma-70" evidence="5">
    <location>
        <begin position="212"/>
        <end position="238"/>
    </location>
</feature>
<dbReference type="InterPro" id="IPR014284">
    <property type="entry name" value="RNA_pol_sigma-70_dom"/>
</dbReference>
<dbReference type="Pfam" id="PF04545">
    <property type="entry name" value="Sigma70_r4"/>
    <property type="match status" value="1"/>
</dbReference>
<evidence type="ECO:0000256" key="1">
    <source>
        <dbReference type="ARBA" id="ARBA00023015"/>
    </source>
</evidence>
<dbReference type="EMBL" id="JAJEQM010000001">
    <property type="protein sequence ID" value="MCC2209269.1"/>
    <property type="molecule type" value="Genomic_DNA"/>
</dbReference>
<dbReference type="InterPro" id="IPR007630">
    <property type="entry name" value="RNA_pol_sigma70_r4"/>
</dbReference>
<dbReference type="PRINTS" id="PR00046">
    <property type="entry name" value="SIGMA70FCT"/>
</dbReference>
<dbReference type="AlphaFoldDB" id="A0AAE3DWB1"/>
<dbReference type="GO" id="GO:0006352">
    <property type="term" value="P:DNA-templated transcription initiation"/>
    <property type="evidence" value="ECO:0007669"/>
    <property type="project" value="InterPro"/>
</dbReference>
<dbReference type="NCBIfam" id="TIGR02937">
    <property type="entry name" value="sigma70-ECF"/>
    <property type="match status" value="1"/>
</dbReference>